<proteinExistence type="predicted"/>
<dbReference type="GO" id="GO:0005524">
    <property type="term" value="F:ATP binding"/>
    <property type="evidence" value="ECO:0007669"/>
    <property type="project" value="InterPro"/>
</dbReference>
<dbReference type="EMBL" id="ABIA03000001">
    <property type="protein sequence ID" value="EDQ35582.2"/>
    <property type="molecule type" value="Genomic_DNA"/>
</dbReference>
<dbReference type="SUPFAM" id="SSF52540">
    <property type="entry name" value="P-loop containing nucleoside triphosphate hydrolases"/>
    <property type="match status" value="1"/>
</dbReference>
<keyword evidence="3" id="KW-1185">Reference proteome</keyword>
<protein>
    <recommendedName>
        <fullName evidence="1">Endonuclease GajA/Old nuclease/RecF-like AAA domain-containing protein</fullName>
    </recommendedName>
</protein>
<feature type="domain" description="Endonuclease GajA/Old nuclease/RecF-like AAA" evidence="1">
    <location>
        <begin position="205"/>
        <end position="252"/>
    </location>
</feature>
<dbReference type="InterPro" id="IPR041685">
    <property type="entry name" value="AAA_GajA/Old/RecF-like"/>
</dbReference>
<dbReference type="Pfam" id="PF13175">
    <property type="entry name" value="AAA_15"/>
    <property type="match status" value="1"/>
</dbReference>
<dbReference type="OrthoDB" id="9789856at2"/>
<dbReference type="eggNOG" id="COG1106">
    <property type="taxonomic scope" value="Bacteria"/>
</dbReference>
<dbReference type="InterPro" id="IPR051396">
    <property type="entry name" value="Bact_Antivir_Def_Nuclease"/>
</dbReference>
<reference evidence="2 3" key="2">
    <citation type="submission" date="2012-06" db="EMBL/GenBank/DDBJ databases">
        <authorList>
            <person name="Fiebig A."/>
        </authorList>
    </citation>
    <scope>NUCLEOTIDE SEQUENCE [LARGE SCALE GENOMIC DNA]</scope>
    <source>
        <strain evidence="2 3">DFL-43</strain>
    </source>
</reference>
<evidence type="ECO:0000313" key="2">
    <source>
        <dbReference type="EMBL" id="EDQ35582.2"/>
    </source>
</evidence>
<comment type="caution">
    <text evidence="2">The sequence shown here is derived from an EMBL/GenBank/DDBJ whole genome shotgun (WGS) entry which is preliminary data.</text>
</comment>
<dbReference type="HOGENOM" id="CLU_540648_0_0_5"/>
<dbReference type="Gene3D" id="3.40.50.300">
    <property type="entry name" value="P-loop containing nucleotide triphosphate hydrolases"/>
    <property type="match status" value="2"/>
</dbReference>
<dbReference type="CDD" id="cd00267">
    <property type="entry name" value="ABC_ATPase"/>
    <property type="match status" value="1"/>
</dbReference>
<organism evidence="2 3">
    <name type="scientific">Hoeflea phototrophica (strain DSM 17068 / NCIMB 14078 / DFL-43)</name>
    <dbReference type="NCBI Taxonomy" id="411684"/>
    <lineage>
        <taxon>Bacteria</taxon>
        <taxon>Pseudomonadati</taxon>
        <taxon>Pseudomonadota</taxon>
        <taxon>Alphaproteobacteria</taxon>
        <taxon>Hyphomicrobiales</taxon>
        <taxon>Rhizobiaceae</taxon>
        <taxon>Hoeflea</taxon>
    </lineage>
</organism>
<dbReference type="InterPro" id="IPR027417">
    <property type="entry name" value="P-loop_NTPase"/>
</dbReference>
<evidence type="ECO:0000259" key="1">
    <source>
        <dbReference type="Pfam" id="PF13175"/>
    </source>
</evidence>
<dbReference type="Proteomes" id="UP000004291">
    <property type="component" value="Chromosome"/>
</dbReference>
<dbReference type="GO" id="GO:0016887">
    <property type="term" value="F:ATP hydrolysis activity"/>
    <property type="evidence" value="ECO:0007669"/>
    <property type="project" value="InterPro"/>
</dbReference>
<dbReference type="RefSeq" id="WP_040448900.1">
    <property type="nucleotide sequence ID" value="NZ_CM002917.1"/>
</dbReference>
<name>A9CWX2_HOEPD</name>
<accession>A9CWX2</accession>
<gene>
    <name evidence="2" type="ORF">HPDFL43_20347</name>
</gene>
<reference evidence="2 3" key="1">
    <citation type="submission" date="2007-10" db="EMBL/GenBank/DDBJ databases">
        <authorList>
            <person name="Wagner-Dobler I."/>
            <person name="Ferriera S."/>
            <person name="Johnson J."/>
            <person name="Kravitz S."/>
            <person name="Beeson K."/>
            <person name="Sutton G."/>
            <person name="Rogers Y.-H."/>
            <person name="Friedman R."/>
            <person name="Frazier M."/>
            <person name="Venter J.C."/>
        </authorList>
    </citation>
    <scope>NUCLEOTIDE SEQUENCE [LARGE SCALE GENOMIC DNA]</scope>
    <source>
        <strain evidence="2 3">DFL-43</strain>
    </source>
</reference>
<evidence type="ECO:0000313" key="3">
    <source>
        <dbReference type="Proteomes" id="UP000004291"/>
    </source>
</evidence>
<sequence length="501" mass="55359">MPGHIKIRNLKGIVSIDYEVPGPGLHLLSGANGSGKTTLLACLRRIGYGNAFPVHFATSAQSPQLDNYSGASIEYSINGRSVTYGYRSERWTPRPRSGAALIRDFGFPNVIYAGAVAERITPSAQDFVPNRIKAATPELIASLNRVFQTSKFNNLKVVNLTRGAGNQAYLMRVGLSAPAKYHTEKNFGLGELCVLKLMLSLHNCPNNSLVLIDELEMALHPMAQIKFVEYLKEISEQKNLTSIVSTHSASLIKYFGRKHLSFLNKNGQNTRVLKNCFPTYALGQLGFGEERAPDYLVYVEDKAARRISEILWQNLVAERLGARAAYAPTVHFVEIGGIYNVLNMIANGGGLVPEQTKVLALLDLDAKTETLQKAIDSKNLSAQQLFANCDKQLKYLPWTPEVGIIHYLSTHHADAQDALRLQTSTNYLRLPEPTADELTADTGGQQRKVAKTGLSRICRETAEALPNLGGDDIKDLIYKAFCDWSFVNEKPRVQAIFGPFF</sequence>
<dbReference type="STRING" id="411684.HPDFL43_20347"/>
<dbReference type="AlphaFoldDB" id="A9CWX2"/>
<dbReference type="PANTHER" id="PTHR43581:SF2">
    <property type="entry name" value="EXCINUCLEASE ATPASE SUBUNIT"/>
    <property type="match status" value="1"/>
</dbReference>
<dbReference type="PANTHER" id="PTHR43581">
    <property type="entry name" value="ATP/GTP PHOSPHATASE"/>
    <property type="match status" value="1"/>
</dbReference>